<organism evidence="2 3">
    <name type="scientific">Fistulifera solaris</name>
    <name type="common">Oleaginous diatom</name>
    <dbReference type="NCBI Taxonomy" id="1519565"/>
    <lineage>
        <taxon>Eukaryota</taxon>
        <taxon>Sar</taxon>
        <taxon>Stramenopiles</taxon>
        <taxon>Ochrophyta</taxon>
        <taxon>Bacillariophyta</taxon>
        <taxon>Bacillariophyceae</taxon>
        <taxon>Bacillariophycidae</taxon>
        <taxon>Naviculales</taxon>
        <taxon>Naviculaceae</taxon>
        <taxon>Fistulifera</taxon>
    </lineage>
</organism>
<accession>A0A1Z5JDE6</accession>
<name>A0A1Z5JDE6_FISSO</name>
<dbReference type="InterPro" id="IPR036770">
    <property type="entry name" value="Ankyrin_rpt-contain_sf"/>
</dbReference>
<dbReference type="OrthoDB" id="47353at2759"/>
<feature type="region of interest" description="Disordered" evidence="1">
    <location>
        <begin position="318"/>
        <end position="341"/>
    </location>
</feature>
<proteinExistence type="predicted"/>
<feature type="region of interest" description="Disordered" evidence="1">
    <location>
        <begin position="514"/>
        <end position="536"/>
    </location>
</feature>
<feature type="region of interest" description="Disordered" evidence="1">
    <location>
        <begin position="39"/>
        <end position="66"/>
    </location>
</feature>
<sequence length="570" mass="62893">MHTMNHGNTNNNNEDRGKTGLASLSQTPLFTAEQLQAMYRQSQQRSNVTSGSNTAQQPYASMNDNSNQNWMQMLQPTPLGGTFQQTVNQSSQNREMQLMLQQLFQNQRNQESNHPATSLFTLGSTVEPMHHHNLPANESETDFFKTMWDIEDTTGILGKPPTSFQSTKTATKRKWTINGGVTSSGNGIMPNQTSSSSFGNPSLQSEQTFSFPVDAMDDSEDFQLRYGSRAIREESPMSMSSGVGAPPTQELLPTSLLSSSRGLSNILELQPPSEELSRMEESNTVSLSEEEYAFLLPSTLLPPSVMASVLHPSLSTGMSTKTAASSGGGKYKKKKGTKSTRLESPLDALQRILSLQGYGPITRIPAETAHYETVPSPLQLASFGTELIKAIHASDTQHLSKLLETGLSPNPCNKFRDSMIDLVCKRANGEIFKCLVNHGCDLRVCDGFGRTPLHHCCWASEFSPIIATTILEIDWLQLFIEDKRGQIPLEYIRPDQAAEWVEFLEDNRQRLFPPGGRSPTLLPVKDSRPDNVLPDPPNSLPIELASAISSGRLTPDDLINMDPSTRAKFR</sequence>
<reference evidence="2 3" key="1">
    <citation type="journal article" date="2015" name="Plant Cell">
        <title>Oil accumulation by the oleaginous diatom Fistulifera solaris as revealed by the genome and transcriptome.</title>
        <authorList>
            <person name="Tanaka T."/>
            <person name="Maeda Y."/>
            <person name="Veluchamy A."/>
            <person name="Tanaka M."/>
            <person name="Abida H."/>
            <person name="Marechal E."/>
            <person name="Bowler C."/>
            <person name="Muto M."/>
            <person name="Sunaga Y."/>
            <person name="Tanaka M."/>
            <person name="Yoshino T."/>
            <person name="Taniguchi T."/>
            <person name="Fukuda Y."/>
            <person name="Nemoto M."/>
            <person name="Matsumoto M."/>
            <person name="Wong P.S."/>
            <person name="Aburatani S."/>
            <person name="Fujibuchi W."/>
        </authorList>
    </citation>
    <scope>NUCLEOTIDE SEQUENCE [LARGE SCALE GENOMIC DNA]</scope>
    <source>
        <strain evidence="2 3">JPCC DA0580</strain>
    </source>
</reference>
<keyword evidence="3" id="KW-1185">Reference proteome</keyword>
<gene>
    <name evidence="2" type="ORF">FisN_8Lh109</name>
</gene>
<dbReference type="SUPFAM" id="SSF48403">
    <property type="entry name" value="Ankyrin repeat"/>
    <property type="match status" value="1"/>
</dbReference>
<dbReference type="Gene3D" id="1.25.40.20">
    <property type="entry name" value="Ankyrin repeat-containing domain"/>
    <property type="match status" value="1"/>
</dbReference>
<comment type="caution">
    <text evidence="2">The sequence shown here is derived from an EMBL/GenBank/DDBJ whole genome shotgun (WGS) entry which is preliminary data.</text>
</comment>
<dbReference type="InParanoid" id="A0A1Z5JDE6"/>
<evidence type="ECO:0000256" key="1">
    <source>
        <dbReference type="SAM" id="MobiDB-lite"/>
    </source>
</evidence>
<protein>
    <submittedName>
        <fullName evidence="2">Uncharacterized protein</fullName>
    </submittedName>
</protein>
<feature type="region of interest" description="Disordered" evidence="1">
    <location>
        <begin position="233"/>
        <end position="253"/>
    </location>
</feature>
<feature type="compositionally biased region" description="Low complexity" evidence="1">
    <location>
        <begin position="1"/>
        <end position="12"/>
    </location>
</feature>
<dbReference type="AlphaFoldDB" id="A0A1Z5JDE6"/>
<evidence type="ECO:0000313" key="3">
    <source>
        <dbReference type="Proteomes" id="UP000198406"/>
    </source>
</evidence>
<feature type="region of interest" description="Disordered" evidence="1">
    <location>
        <begin position="1"/>
        <end position="21"/>
    </location>
</feature>
<dbReference type="EMBL" id="BDSP01000048">
    <property type="protein sequence ID" value="GAX12015.1"/>
    <property type="molecule type" value="Genomic_DNA"/>
</dbReference>
<evidence type="ECO:0000313" key="2">
    <source>
        <dbReference type="EMBL" id="GAX12015.1"/>
    </source>
</evidence>
<dbReference type="Proteomes" id="UP000198406">
    <property type="component" value="Unassembled WGS sequence"/>
</dbReference>